<dbReference type="SUPFAM" id="SSF52172">
    <property type="entry name" value="CheY-like"/>
    <property type="match status" value="1"/>
</dbReference>
<dbReference type="GeneID" id="14652132"/>
<dbReference type="KEGG" id="nmo:Nmlp_3895"/>
<feature type="domain" description="Response regulatory" evidence="2">
    <location>
        <begin position="4"/>
        <end position="118"/>
    </location>
</feature>
<gene>
    <name evidence="3" type="primary">cheY2</name>
    <name evidence="3" type="ordered locus">Nmlp_3895</name>
</gene>
<evidence type="ECO:0000313" key="3">
    <source>
        <dbReference type="EMBL" id="CCQ38007.1"/>
    </source>
</evidence>
<dbReference type="EMBL" id="HF582854">
    <property type="protein sequence ID" value="CCQ38007.1"/>
    <property type="molecule type" value="Genomic_DNA"/>
</dbReference>
<dbReference type="InterPro" id="IPR011006">
    <property type="entry name" value="CheY-like_superfamily"/>
</dbReference>
<evidence type="ECO:0000313" key="4">
    <source>
        <dbReference type="Proteomes" id="UP000011867"/>
    </source>
</evidence>
<dbReference type="OrthoDB" id="2830at2157"/>
<dbReference type="HOGENOM" id="CLU_000445_69_15_2"/>
<proteinExistence type="predicted"/>
<keyword evidence="1" id="KW-0597">Phosphoprotein</keyword>
<evidence type="ECO:0000259" key="2">
    <source>
        <dbReference type="PROSITE" id="PS50110"/>
    </source>
</evidence>
<reference evidence="3 4" key="1">
    <citation type="journal article" date="2013" name="Genome Announc.">
        <title>Genome of the haloarchaeon Natronomonas moolapensis, a neutrophilic member of a previously haloalkaliphilic genus.</title>
        <authorList>
            <person name="Dyall-Smith M.L."/>
            <person name="Pfeiffer F."/>
            <person name="Oberwinkler T."/>
            <person name="Klee K."/>
            <person name="Rampp M."/>
            <person name="Palm P."/>
            <person name="Gross K."/>
            <person name="Schuster S.C."/>
            <person name="Oesterhelt D."/>
        </authorList>
    </citation>
    <scope>NUCLEOTIDE SEQUENCE [LARGE SCALE GENOMIC DNA]</scope>
    <source>
        <strain evidence="4">DSM 18674 / JCM 14361 / 8.8.11</strain>
    </source>
</reference>
<feature type="modified residue" description="4-aspartylphosphate" evidence="1">
    <location>
        <position position="53"/>
    </location>
</feature>
<dbReference type="InterPro" id="IPR001789">
    <property type="entry name" value="Sig_transdc_resp-reg_receiver"/>
</dbReference>
<evidence type="ECO:0000256" key="1">
    <source>
        <dbReference type="PROSITE-ProRule" id="PRU00169"/>
    </source>
</evidence>
<dbReference type="Proteomes" id="UP000011867">
    <property type="component" value="Chromosome"/>
</dbReference>
<dbReference type="eggNOG" id="arCOG02391">
    <property type="taxonomic scope" value="Archaea"/>
</dbReference>
<organism evidence="3 4">
    <name type="scientific">Natronomonas moolapensis (strain DSM 18674 / CECT 7526 / JCM 14361 / 8.8.11)</name>
    <dbReference type="NCBI Taxonomy" id="268739"/>
    <lineage>
        <taxon>Archaea</taxon>
        <taxon>Methanobacteriati</taxon>
        <taxon>Methanobacteriota</taxon>
        <taxon>Stenosarchaea group</taxon>
        <taxon>Halobacteria</taxon>
        <taxon>Halobacteriales</taxon>
        <taxon>Natronomonadaceae</taxon>
        <taxon>Natronomonas</taxon>
    </lineage>
</organism>
<dbReference type="GO" id="GO:0000160">
    <property type="term" value="P:phosphorelay signal transduction system"/>
    <property type="evidence" value="ECO:0007669"/>
    <property type="project" value="InterPro"/>
</dbReference>
<sequence>MPPKVLVVDDSSLQRTIISGALGDRFEVVGEAENGREGVELFESERPDLVTMDIMMPEMDGVEATGRIKSLTDETKVMMCTSVEQAEKMKEAVRAGADEYVTKPFDEDELLDTATMLLN</sequence>
<dbReference type="PROSITE" id="PS50110">
    <property type="entry name" value="RESPONSE_REGULATORY"/>
    <property type="match status" value="1"/>
</dbReference>
<protein>
    <submittedName>
        <fullName evidence="3">Response regulator CheY</fullName>
    </submittedName>
</protein>
<dbReference type="PANTHER" id="PTHR43228">
    <property type="entry name" value="TWO-COMPONENT RESPONSE REGULATOR"/>
    <property type="match status" value="1"/>
</dbReference>
<name>M1XTY3_NATM8</name>
<dbReference type="Pfam" id="PF00072">
    <property type="entry name" value="Response_reg"/>
    <property type="match status" value="1"/>
</dbReference>
<dbReference type="STRING" id="268739.Nmlp_3895"/>
<keyword evidence="4" id="KW-1185">Reference proteome</keyword>
<dbReference type="Gene3D" id="3.40.50.2300">
    <property type="match status" value="1"/>
</dbReference>
<dbReference type="SMART" id="SM00448">
    <property type="entry name" value="REC"/>
    <property type="match status" value="1"/>
</dbReference>
<dbReference type="RefSeq" id="WP_015410734.1">
    <property type="nucleotide sequence ID" value="NC_020388.1"/>
</dbReference>
<dbReference type="AlphaFoldDB" id="M1XTY3"/>
<dbReference type="PANTHER" id="PTHR43228:SF1">
    <property type="entry name" value="TWO-COMPONENT RESPONSE REGULATOR ARR22"/>
    <property type="match status" value="1"/>
</dbReference>
<dbReference type="InterPro" id="IPR052048">
    <property type="entry name" value="ST_Response_Regulator"/>
</dbReference>
<accession>M1XTY3</accession>